<dbReference type="InterPro" id="IPR036452">
    <property type="entry name" value="Ribo_hydro-like"/>
</dbReference>
<dbReference type="Gene3D" id="3.90.245.10">
    <property type="entry name" value="Ribonucleoside hydrolase-like"/>
    <property type="match status" value="1"/>
</dbReference>
<organism evidence="4 5">
    <name type="scientific">Melghirimyces thermohalophilus</name>
    <dbReference type="NCBI Taxonomy" id="1236220"/>
    <lineage>
        <taxon>Bacteria</taxon>
        <taxon>Bacillati</taxon>
        <taxon>Bacillota</taxon>
        <taxon>Bacilli</taxon>
        <taxon>Bacillales</taxon>
        <taxon>Thermoactinomycetaceae</taxon>
        <taxon>Melghirimyces</taxon>
    </lineage>
</organism>
<feature type="domain" description="Inosine/uridine-preferring nucleoside hydrolase" evidence="3">
    <location>
        <begin position="4"/>
        <end position="298"/>
    </location>
</feature>
<dbReference type="STRING" id="1236220.SAMN04488112_1315"/>
<evidence type="ECO:0000313" key="4">
    <source>
        <dbReference type="EMBL" id="SDD07698.1"/>
    </source>
</evidence>
<dbReference type="SUPFAM" id="SSF53590">
    <property type="entry name" value="Nucleoside hydrolase"/>
    <property type="match status" value="1"/>
</dbReference>
<accession>A0A1G6RT21</accession>
<sequence>MNPILLDVDTGIDDALAIAYAVHSPELEILGITTCFGNASVEETTRNTLQVLEVLGAEEIPVIAGAGNTLAGYPPREKASWIHGENGLGDVKLPLPTRRPLDGNAAQFIISEVRRRPHEVTLITVGSLVNLATALRQDPEIAGLLKQVVVMGGAVTVPGNITPHAEANIHADPEAADVVFRSGVPITLVGLDVTMKTLLRRERLEDWRRENTEVSWFLADICDFYMNAYHQEVDASLGGCALHDPLTVGIVIDPSFVRTTPMKVRVITEGEERGRTVGSEHLSSHVQVALKVDSDRFVSHFLSRVVPQVSFSQS</sequence>
<gene>
    <name evidence="4" type="ORF">SAMN04488112_1315</name>
</gene>
<dbReference type="GO" id="GO:0005829">
    <property type="term" value="C:cytosol"/>
    <property type="evidence" value="ECO:0007669"/>
    <property type="project" value="TreeGrafter"/>
</dbReference>
<evidence type="ECO:0000256" key="2">
    <source>
        <dbReference type="ARBA" id="ARBA00023295"/>
    </source>
</evidence>
<dbReference type="RefSeq" id="WP_091573128.1">
    <property type="nucleotide sequence ID" value="NZ_FMZA01000031.1"/>
</dbReference>
<dbReference type="OrthoDB" id="9797882at2"/>
<dbReference type="GO" id="GO:0006152">
    <property type="term" value="P:purine nucleoside catabolic process"/>
    <property type="evidence" value="ECO:0007669"/>
    <property type="project" value="TreeGrafter"/>
</dbReference>
<dbReference type="InterPro" id="IPR001910">
    <property type="entry name" value="Inosine/uridine_hydrolase_dom"/>
</dbReference>
<keyword evidence="2" id="KW-0326">Glycosidase</keyword>
<name>A0A1G6RT21_9BACL</name>
<reference evidence="4 5" key="1">
    <citation type="submission" date="2016-10" db="EMBL/GenBank/DDBJ databases">
        <authorList>
            <person name="de Groot N.N."/>
        </authorList>
    </citation>
    <scope>NUCLEOTIDE SEQUENCE [LARGE SCALE GENOMIC DNA]</scope>
    <source>
        <strain evidence="4 5">DSM 45514</strain>
    </source>
</reference>
<evidence type="ECO:0000259" key="3">
    <source>
        <dbReference type="Pfam" id="PF01156"/>
    </source>
</evidence>
<evidence type="ECO:0000256" key="1">
    <source>
        <dbReference type="ARBA" id="ARBA00022801"/>
    </source>
</evidence>
<dbReference type="CDD" id="cd02650">
    <property type="entry name" value="nuc_hydro_CaPnhB"/>
    <property type="match status" value="1"/>
</dbReference>
<dbReference type="AlphaFoldDB" id="A0A1G6RT21"/>
<dbReference type="PANTHER" id="PTHR12304:SF4">
    <property type="entry name" value="URIDINE NUCLEOSIDASE"/>
    <property type="match status" value="1"/>
</dbReference>
<dbReference type="EMBL" id="FMZA01000031">
    <property type="protein sequence ID" value="SDD07698.1"/>
    <property type="molecule type" value="Genomic_DNA"/>
</dbReference>
<proteinExistence type="predicted"/>
<dbReference type="Proteomes" id="UP000199387">
    <property type="component" value="Unassembled WGS sequence"/>
</dbReference>
<protein>
    <submittedName>
        <fullName evidence="4">Purine nucleosidase</fullName>
    </submittedName>
</protein>
<evidence type="ECO:0000313" key="5">
    <source>
        <dbReference type="Proteomes" id="UP000199387"/>
    </source>
</evidence>
<dbReference type="Pfam" id="PF01156">
    <property type="entry name" value="IU_nuc_hydro"/>
    <property type="match status" value="1"/>
</dbReference>
<dbReference type="PANTHER" id="PTHR12304">
    <property type="entry name" value="INOSINE-URIDINE PREFERRING NUCLEOSIDE HYDROLASE"/>
    <property type="match status" value="1"/>
</dbReference>
<dbReference type="GO" id="GO:0008477">
    <property type="term" value="F:purine nucleosidase activity"/>
    <property type="evidence" value="ECO:0007669"/>
    <property type="project" value="TreeGrafter"/>
</dbReference>
<keyword evidence="1" id="KW-0378">Hydrolase</keyword>
<dbReference type="InterPro" id="IPR023186">
    <property type="entry name" value="IUNH"/>
</dbReference>
<keyword evidence="5" id="KW-1185">Reference proteome</keyword>